<reference evidence="5" key="1">
    <citation type="submission" date="2021-07" db="EMBL/GenBank/DDBJ databases">
        <title>New genus and species of the family Alcaligenaceae.</title>
        <authorList>
            <person name="Hahn M.W."/>
        </authorList>
    </citation>
    <scope>NUCLEOTIDE SEQUENCE</scope>
    <source>
        <strain evidence="5">LF4-65</strain>
    </source>
</reference>
<dbReference type="GO" id="GO:0003984">
    <property type="term" value="F:acetolactate synthase activity"/>
    <property type="evidence" value="ECO:0007669"/>
    <property type="project" value="TreeGrafter"/>
</dbReference>
<evidence type="ECO:0000313" key="6">
    <source>
        <dbReference type="Proteomes" id="UP000739565"/>
    </source>
</evidence>
<dbReference type="InterPro" id="IPR012001">
    <property type="entry name" value="Thiamin_PyroP_enz_TPP-bd_dom"/>
</dbReference>
<dbReference type="Proteomes" id="UP000739565">
    <property type="component" value="Unassembled WGS sequence"/>
</dbReference>
<keyword evidence="6" id="KW-1185">Reference proteome</keyword>
<comment type="similarity">
    <text evidence="1">Belongs to the TPP enzyme family.</text>
</comment>
<evidence type="ECO:0000259" key="3">
    <source>
        <dbReference type="Pfam" id="PF02775"/>
    </source>
</evidence>
<sequence length="520" mass="54700">MNGSEAMVKTLLAGAVDICFANPGTSEMHFVSALDRAPGMRCVLGLFEGVVSGAADGYYRMAEKPAATLLHLGPGLGNALANIHNAKRANSGMVNIVGQHALDHIHNNAPLNSDVEAVARPMSHWVKTTMSASQAPLDTAEAVSQARSTPGRIATLVLPANCAWEPSDPGHYSTAPAQTTAAPLTESVLAIARLLSDRKTAEATTLLLGGVALRAKSALLAGKIAAHTGCKLASEPRNPRLERGRGRVNIMPLPFAVDGAVAMLKDSKHLVLVGSASPVAFFAYPNKPRMIQQPDCQVHTLATLTHDIHATLQALVDALGANNTVPAQLSTGPIITDLPSGAPTVEHIGTVITALMPENGIMVEESVTTGRQFSKLTHQAAPYDCIEITGGAIGWGMSAAVGAAVACPDRKVVALIGDGSAMYTVQGLWSMAREQLDVTVVIFANRSYKILRGELANMGGPEAGENAKRMLDLDRPYLDWVSIARGHGVPGQQVTTMEDFANALRVANKEKGPRLIELVM</sequence>
<name>A0A953N9L0_9BURK</name>
<evidence type="ECO:0000313" key="5">
    <source>
        <dbReference type="EMBL" id="MBZ1351407.1"/>
    </source>
</evidence>
<dbReference type="AlphaFoldDB" id="A0A953N9L0"/>
<keyword evidence="2" id="KW-0786">Thiamine pyrophosphate</keyword>
<dbReference type="GO" id="GO:0000287">
    <property type="term" value="F:magnesium ion binding"/>
    <property type="evidence" value="ECO:0007669"/>
    <property type="project" value="InterPro"/>
</dbReference>
<dbReference type="GO" id="GO:0050660">
    <property type="term" value="F:flavin adenine dinucleotide binding"/>
    <property type="evidence" value="ECO:0007669"/>
    <property type="project" value="TreeGrafter"/>
</dbReference>
<dbReference type="PANTHER" id="PTHR18968:SF86">
    <property type="entry name" value="ACETOLACTATE SYNTHASE LARGE SUBUNIT ILVX-RELATED"/>
    <property type="match status" value="1"/>
</dbReference>
<feature type="domain" description="Thiamine pyrophosphate enzyme N-terminal TPP-binding" evidence="4">
    <location>
        <begin position="1"/>
        <end position="110"/>
    </location>
</feature>
<organism evidence="5 6">
    <name type="scientific">Zwartia hollandica</name>
    <dbReference type="NCBI Taxonomy" id="324606"/>
    <lineage>
        <taxon>Bacteria</taxon>
        <taxon>Pseudomonadati</taxon>
        <taxon>Pseudomonadota</taxon>
        <taxon>Betaproteobacteria</taxon>
        <taxon>Burkholderiales</taxon>
        <taxon>Alcaligenaceae</taxon>
        <taxon>Zwartia</taxon>
    </lineage>
</organism>
<comment type="caution">
    <text evidence="5">The sequence shown here is derived from an EMBL/GenBank/DDBJ whole genome shotgun (WGS) entry which is preliminary data.</text>
</comment>
<dbReference type="InterPro" id="IPR045229">
    <property type="entry name" value="TPP_enz"/>
</dbReference>
<dbReference type="GO" id="GO:0044281">
    <property type="term" value="P:small molecule metabolic process"/>
    <property type="evidence" value="ECO:0007669"/>
    <property type="project" value="UniProtKB-ARBA"/>
</dbReference>
<gene>
    <name evidence="5" type="ORF">KZZ10_12190</name>
</gene>
<dbReference type="Pfam" id="PF02776">
    <property type="entry name" value="TPP_enzyme_N"/>
    <property type="match status" value="1"/>
</dbReference>
<evidence type="ECO:0000256" key="2">
    <source>
        <dbReference type="ARBA" id="ARBA00023052"/>
    </source>
</evidence>
<evidence type="ECO:0000256" key="1">
    <source>
        <dbReference type="ARBA" id="ARBA00007812"/>
    </source>
</evidence>
<dbReference type="InterPro" id="IPR000399">
    <property type="entry name" value="TPP-bd_CS"/>
</dbReference>
<dbReference type="EMBL" id="JAHXRI010000010">
    <property type="protein sequence ID" value="MBZ1351407.1"/>
    <property type="molecule type" value="Genomic_DNA"/>
</dbReference>
<dbReference type="InterPro" id="IPR029061">
    <property type="entry name" value="THDP-binding"/>
</dbReference>
<evidence type="ECO:0000259" key="4">
    <source>
        <dbReference type="Pfam" id="PF02776"/>
    </source>
</evidence>
<dbReference type="Gene3D" id="3.40.50.970">
    <property type="match status" value="2"/>
</dbReference>
<dbReference type="Pfam" id="PF02775">
    <property type="entry name" value="TPP_enzyme_C"/>
    <property type="match status" value="1"/>
</dbReference>
<protein>
    <submittedName>
        <fullName evidence="5">Acetolactate synthase large subunit</fullName>
    </submittedName>
</protein>
<dbReference type="PANTHER" id="PTHR18968">
    <property type="entry name" value="THIAMINE PYROPHOSPHATE ENZYMES"/>
    <property type="match status" value="1"/>
</dbReference>
<dbReference type="CDD" id="cd07035">
    <property type="entry name" value="TPP_PYR_POX_like"/>
    <property type="match status" value="1"/>
</dbReference>
<accession>A0A953N9L0</accession>
<dbReference type="SUPFAM" id="SSF52518">
    <property type="entry name" value="Thiamin diphosphate-binding fold (THDP-binding)"/>
    <property type="match status" value="2"/>
</dbReference>
<dbReference type="InterPro" id="IPR011766">
    <property type="entry name" value="TPP_enzyme_TPP-bd"/>
</dbReference>
<dbReference type="GO" id="GO:0030976">
    <property type="term" value="F:thiamine pyrophosphate binding"/>
    <property type="evidence" value="ECO:0007669"/>
    <property type="project" value="InterPro"/>
</dbReference>
<proteinExistence type="inferred from homology"/>
<dbReference type="RefSeq" id="WP_259661809.1">
    <property type="nucleotide sequence ID" value="NZ_JAHXRI010000010.1"/>
</dbReference>
<dbReference type="CDD" id="cd02002">
    <property type="entry name" value="TPP_BFDC"/>
    <property type="match status" value="1"/>
</dbReference>
<feature type="domain" description="Thiamine pyrophosphate enzyme TPP-binding" evidence="3">
    <location>
        <begin position="385"/>
        <end position="517"/>
    </location>
</feature>
<dbReference type="NCBIfam" id="NF005760">
    <property type="entry name" value="PRK07586.1"/>
    <property type="match status" value="1"/>
</dbReference>
<dbReference type="PROSITE" id="PS00187">
    <property type="entry name" value="TPP_ENZYMES"/>
    <property type="match status" value="1"/>
</dbReference>